<organism evidence="1 2">
    <name type="scientific">Spirosoma montaniterrae</name>
    <dbReference type="NCBI Taxonomy" id="1178516"/>
    <lineage>
        <taxon>Bacteria</taxon>
        <taxon>Pseudomonadati</taxon>
        <taxon>Bacteroidota</taxon>
        <taxon>Cytophagia</taxon>
        <taxon>Cytophagales</taxon>
        <taxon>Cytophagaceae</taxon>
        <taxon>Spirosoma</taxon>
    </lineage>
</organism>
<proteinExistence type="predicted"/>
<sequence>MALCHYVIICSPSAFGGCNDQNTTLESVTINGRTQLGNELEALRQPGKPCVFFNRNGFDVGLAGSSVDVTINARLGVAAVGNRNFSFFMCSSGRQYNGPSVSGDNDDNGLTILDATFTIGNSVEGGCVAFLEKKFGGGAAAGSLEMVASTSITSFTTKSTPRKRTVLSDKEKTRRIVKRIVNK</sequence>
<dbReference type="KEGG" id="smon:AWR27_03665"/>
<gene>
    <name evidence="1" type="ORF">AWR27_03665</name>
</gene>
<dbReference type="STRING" id="1178516.AWR27_03665"/>
<protein>
    <submittedName>
        <fullName evidence="1">Uncharacterized protein</fullName>
    </submittedName>
</protein>
<name>A0A1P9WT25_9BACT</name>
<dbReference type="EMBL" id="CP014263">
    <property type="protein sequence ID" value="AQG78517.1"/>
    <property type="molecule type" value="Genomic_DNA"/>
</dbReference>
<dbReference type="RefSeq" id="WP_077129956.1">
    <property type="nucleotide sequence ID" value="NZ_CP014263.1"/>
</dbReference>
<accession>A0A1P9WT25</accession>
<keyword evidence="2" id="KW-1185">Reference proteome</keyword>
<dbReference type="AlphaFoldDB" id="A0A1P9WT25"/>
<dbReference type="Proteomes" id="UP000187941">
    <property type="component" value="Chromosome"/>
</dbReference>
<reference evidence="1 2" key="1">
    <citation type="submission" date="2016-01" db="EMBL/GenBank/DDBJ databases">
        <authorList>
            <person name="Oliw E.H."/>
        </authorList>
    </citation>
    <scope>NUCLEOTIDE SEQUENCE [LARGE SCALE GENOMIC DNA]</scope>
    <source>
        <strain evidence="1 2">DY10</strain>
    </source>
</reference>
<evidence type="ECO:0000313" key="1">
    <source>
        <dbReference type="EMBL" id="AQG78517.1"/>
    </source>
</evidence>
<evidence type="ECO:0000313" key="2">
    <source>
        <dbReference type="Proteomes" id="UP000187941"/>
    </source>
</evidence>